<dbReference type="AlphaFoldDB" id="X1SQF4"/>
<dbReference type="PROSITE" id="PS50102">
    <property type="entry name" value="RRM"/>
    <property type="match status" value="1"/>
</dbReference>
<comment type="caution">
    <text evidence="4">The sequence shown here is derived from an EMBL/GenBank/DDBJ whole genome shotgun (WGS) entry which is preliminary data.</text>
</comment>
<accession>X1SQF4</accession>
<dbReference type="SUPFAM" id="SSF54928">
    <property type="entry name" value="RNA-binding domain, RBD"/>
    <property type="match status" value="1"/>
</dbReference>
<dbReference type="EMBL" id="BARW01007888">
    <property type="protein sequence ID" value="GAI77565.1"/>
    <property type="molecule type" value="Genomic_DNA"/>
</dbReference>
<dbReference type="InterPro" id="IPR052462">
    <property type="entry name" value="SLIRP/GR-RBP-like"/>
</dbReference>
<name>X1SQF4_9ZZZZ</name>
<dbReference type="PANTHER" id="PTHR48027">
    <property type="entry name" value="HETEROGENEOUS NUCLEAR RIBONUCLEOPROTEIN 87F-RELATED"/>
    <property type="match status" value="1"/>
</dbReference>
<dbReference type="InterPro" id="IPR035979">
    <property type="entry name" value="RBD_domain_sf"/>
</dbReference>
<dbReference type="SMART" id="SM00360">
    <property type="entry name" value="RRM"/>
    <property type="match status" value="1"/>
</dbReference>
<gene>
    <name evidence="4" type="ORF">S12H4_16318</name>
</gene>
<dbReference type="GO" id="GO:0003723">
    <property type="term" value="F:RNA binding"/>
    <property type="evidence" value="ECO:0007669"/>
    <property type="project" value="UniProtKB-KW"/>
</dbReference>
<dbReference type="InterPro" id="IPR000504">
    <property type="entry name" value="RRM_dom"/>
</dbReference>
<reference evidence="4" key="1">
    <citation type="journal article" date="2014" name="Front. Microbiol.">
        <title>High frequency of phylogenetically diverse reductive dehalogenase-homologous genes in deep subseafloor sedimentary metagenomes.</title>
        <authorList>
            <person name="Kawai M."/>
            <person name="Futagami T."/>
            <person name="Toyoda A."/>
            <person name="Takaki Y."/>
            <person name="Nishi S."/>
            <person name="Hori S."/>
            <person name="Arai W."/>
            <person name="Tsubouchi T."/>
            <person name="Morono Y."/>
            <person name="Uchiyama I."/>
            <person name="Ito T."/>
            <person name="Fujiyama A."/>
            <person name="Inagaki F."/>
            <person name="Takami H."/>
        </authorList>
    </citation>
    <scope>NUCLEOTIDE SEQUENCE</scope>
    <source>
        <strain evidence="4">Expedition CK06-06</strain>
    </source>
</reference>
<feature type="region of interest" description="Disordered" evidence="2">
    <location>
        <begin position="81"/>
        <end position="108"/>
    </location>
</feature>
<proteinExistence type="predicted"/>
<evidence type="ECO:0000313" key="4">
    <source>
        <dbReference type="EMBL" id="GAI77565.1"/>
    </source>
</evidence>
<dbReference type="Gene3D" id="3.30.70.330">
    <property type="match status" value="1"/>
</dbReference>
<dbReference type="Pfam" id="PF00076">
    <property type="entry name" value="RRM_1"/>
    <property type="match status" value="1"/>
</dbReference>
<feature type="domain" description="RRM" evidence="3">
    <location>
        <begin position="1"/>
        <end position="81"/>
    </location>
</feature>
<evidence type="ECO:0000256" key="1">
    <source>
        <dbReference type="ARBA" id="ARBA00022884"/>
    </source>
</evidence>
<sequence>MNIYVGNLSLGVTEEELRREFMAFGEVISVTIMNDKYIGSGQSKGYGFVEMPSQSEGQAAITGLDGKTLGHKTIDVIKALPLSDNGGNGSYSHKSGGRYNRHVRQRRS</sequence>
<dbReference type="InterPro" id="IPR012677">
    <property type="entry name" value="Nucleotide-bd_a/b_plait_sf"/>
</dbReference>
<feature type="compositionally biased region" description="Basic residues" evidence="2">
    <location>
        <begin position="95"/>
        <end position="108"/>
    </location>
</feature>
<organism evidence="4">
    <name type="scientific">marine sediment metagenome</name>
    <dbReference type="NCBI Taxonomy" id="412755"/>
    <lineage>
        <taxon>unclassified sequences</taxon>
        <taxon>metagenomes</taxon>
        <taxon>ecological metagenomes</taxon>
    </lineage>
</organism>
<evidence type="ECO:0000256" key="2">
    <source>
        <dbReference type="SAM" id="MobiDB-lite"/>
    </source>
</evidence>
<protein>
    <recommendedName>
        <fullName evidence="3">RRM domain-containing protein</fullName>
    </recommendedName>
</protein>
<evidence type="ECO:0000259" key="3">
    <source>
        <dbReference type="PROSITE" id="PS50102"/>
    </source>
</evidence>
<keyword evidence="1" id="KW-0694">RNA-binding</keyword>